<accession>A0A6M0CI60</accession>
<evidence type="ECO:0000313" key="3">
    <source>
        <dbReference type="Proteomes" id="UP000474296"/>
    </source>
</evidence>
<dbReference type="InterPro" id="IPR005901">
    <property type="entry name" value="GLPGLI"/>
</dbReference>
<dbReference type="EMBL" id="JAABOQ010000003">
    <property type="protein sequence ID" value="NER17212.1"/>
    <property type="molecule type" value="Genomic_DNA"/>
</dbReference>
<keyword evidence="1" id="KW-0732">Signal</keyword>
<dbReference type="AlphaFoldDB" id="A0A6M0CI60"/>
<organism evidence="2 3">
    <name type="scientific">Spongiivirga citrea</name>
    <dbReference type="NCBI Taxonomy" id="1481457"/>
    <lineage>
        <taxon>Bacteria</taxon>
        <taxon>Pseudomonadati</taxon>
        <taxon>Bacteroidota</taxon>
        <taxon>Flavobacteriia</taxon>
        <taxon>Flavobacteriales</taxon>
        <taxon>Flavobacteriaceae</taxon>
        <taxon>Spongiivirga</taxon>
    </lineage>
</organism>
<protein>
    <submittedName>
        <fullName evidence="2">GLPGLI family protein</fullName>
    </submittedName>
</protein>
<name>A0A6M0CI60_9FLAO</name>
<sequence length="255" mass="29658">MLHKIFFILLIGSNFLNAQSSTGYVEYDYSVIHVVNYTTKSVLKFDSEKSVFRTFRNESMNDTTLTLIPSKGSDRSYLMRNDSGKKPIYFLDKKKNMLISKIWSFKKNYLLTEDIPKIPWKIKQEFKTLDGLHCQKAEGYFRGRTYVVWFTPDIPINLGPWKLQGLPGLIVDAQDSQGIFFYRATKIKLNADVTLDIPTFDKAVSLKTFITEIKPKKMEEINSRLNAQLDRSITIESSVIDRSSLKEMQYEWEDN</sequence>
<dbReference type="NCBIfam" id="TIGR01200">
    <property type="entry name" value="GLPGLI"/>
    <property type="match status" value="1"/>
</dbReference>
<feature type="chain" id="PRO_5027029229" evidence="1">
    <location>
        <begin position="19"/>
        <end position="255"/>
    </location>
</feature>
<dbReference type="Proteomes" id="UP000474296">
    <property type="component" value="Unassembled WGS sequence"/>
</dbReference>
<comment type="caution">
    <text evidence="2">The sequence shown here is derived from an EMBL/GenBank/DDBJ whole genome shotgun (WGS) entry which is preliminary data.</text>
</comment>
<dbReference type="Pfam" id="PF09697">
    <property type="entry name" value="Porph_ging"/>
    <property type="match status" value="1"/>
</dbReference>
<dbReference type="RefSeq" id="WP_164031467.1">
    <property type="nucleotide sequence ID" value="NZ_JAABOQ010000003.1"/>
</dbReference>
<keyword evidence="3" id="KW-1185">Reference proteome</keyword>
<gene>
    <name evidence="2" type="ORF">GWK10_08315</name>
</gene>
<evidence type="ECO:0000256" key="1">
    <source>
        <dbReference type="SAM" id="SignalP"/>
    </source>
</evidence>
<evidence type="ECO:0000313" key="2">
    <source>
        <dbReference type="EMBL" id="NER17212.1"/>
    </source>
</evidence>
<reference evidence="2 3" key="1">
    <citation type="submission" date="2020-01" db="EMBL/GenBank/DDBJ databases">
        <title>Spongiivirga citrea KCTC 32990T.</title>
        <authorList>
            <person name="Wang G."/>
        </authorList>
    </citation>
    <scope>NUCLEOTIDE SEQUENCE [LARGE SCALE GENOMIC DNA]</scope>
    <source>
        <strain evidence="2 3">KCTC 32990</strain>
    </source>
</reference>
<proteinExistence type="predicted"/>
<feature type="signal peptide" evidence="1">
    <location>
        <begin position="1"/>
        <end position="18"/>
    </location>
</feature>